<dbReference type="GO" id="GO:1901605">
    <property type="term" value="P:alpha-amino acid metabolic process"/>
    <property type="evidence" value="ECO:0007669"/>
    <property type="project" value="TreeGrafter"/>
</dbReference>
<feature type="non-terminal residue" evidence="6">
    <location>
        <position position="1"/>
    </location>
</feature>
<evidence type="ECO:0000256" key="2">
    <source>
        <dbReference type="ARBA" id="ARBA00022576"/>
    </source>
</evidence>
<accession>X1BKP1</accession>
<dbReference type="AlphaFoldDB" id="X1BKP1"/>
<comment type="cofactor">
    <cofactor evidence="1">
        <name>pyridoxal 5'-phosphate</name>
        <dbReference type="ChEBI" id="CHEBI:597326"/>
    </cofactor>
</comment>
<keyword evidence="2" id="KW-0032">Aminotransferase</keyword>
<evidence type="ECO:0000256" key="3">
    <source>
        <dbReference type="ARBA" id="ARBA00022679"/>
    </source>
</evidence>
<feature type="domain" description="Aminotransferase class I/classII large" evidence="5">
    <location>
        <begin position="3"/>
        <end position="86"/>
    </location>
</feature>
<name>X1BKP1_9ZZZZ</name>
<sequence length="122" mass="13522">ALQYGNPMGIPDLRQAVIDRFLEPKELKATLENIIIVAGGIESLNLVSQLYLEPGDVILVESPTFVHAVQVFKMFQARCIACETDDHGFVIEEGISGTICGLLKKVATPNRALHPRTYHHRI</sequence>
<dbReference type="SUPFAM" id="SSF53383">
    <property type="entry name" value="PLP-dependent transferases"/>
    <property type="match status" value="1"/>
</dbReference>
<comment type="caution">
    <text evidence="6">The sequence shown here is derived from an EMBL/GenBank/DDBJ whole genome shotgun (WGS) entry which is preliminary data.</text>
</comment>
<evidence type="ECO:0000259" key="5">
    <source>
        <dbReference type="Pfam" id="PF00155"/>
    </source>
</evidence>
<protein>
    <recommendedName>
        <fullName evidence="5">Aminotransferase class I/classII large domain-containing protein</fullName>
    </recommendedName>
</protein>
<evidence type="ECO:0000256" key="1">
    <source>
        <dbReference type="ARBA" id="ARBA00001933"/>
    </source>
</evidence>
<proteinExistence type="predicted"/>
<dbReference type="GO" id="GO:0030170">
    <property type="term" value="F:pyridoxal phosphate binding"/>
    <property type="evidence" value="ECO:0007669"/>
    <property type="project" value="InterPro"/>
</dbReference>
<dbReference type="InterPro" id="IPR015424">
    <property type="entry name" value="PyrdxlP-dep_Trfase"/>
</dbReference>
<dbReference type="GO" id="GO:0008483">
    <property type="term" value="F:transaminase activity"/>
    <property type="evidence" value="ECO:0007669"/>
    <property type="project" value="UniProtKB-KW"/>
</dbReference>
<evidence type="ECO:0000313" key="6">
    <source>
        <dbReference type="EMBL" id="GAG95590.1"/>
    </source>
</evidence>
<dbReference type="PANTHER" id="PTHR42790:SF19">
    <property type="entry name" value="KYNURENINE_ALPHA-AMINOADIPATE AMINOTRANSFERASE, MITOCHONDRIAL"/>
    <property type="match status" value="1"/>
</dbReference>
<evidence type="ECO:0000256" key="4">
    <source>
        <dbReference type="ARBA" id="ARBA00022898"/>
    </source>
</evidence>
<dbReference type="InterPro" id="IPR015421">
    <property type="entry name" value="PyrdxlP-dep_Trfase_major"/>
</dbReference>
<gene>
    <name evidence="6" type="ORF">S01H4_44990</name>
</gene>
<dbReference type="InterPro" id="IPR050859">
    <property type="entry name" value="Class-I_PLP-dep_aminotransf"/>
</dbReference>
<dbReference type="Pfam" id="PF00155">
    <property type="entry name" value="Aminotran_1_2"/>
    <property type="match status" value="1"/>
</dbReference>
<dbReference type="Gene3D" id="3.40.640.10">
    <property type="entry name" value="Type I PLP-dependent aspartate aminotransferase-like (Major domain)"/>
    <property type="match status" value="1"/>
</dbReference>
<reference evidence="6" key="1">
    <citation type="journal article" date="2014" name="Front. Microbiol.">
        <title>High frequency of phylogenetically diverse reductive dehalogenase-homologous genes in deep subseafloor sedimentary metagenomes.</title>
        <authorList>
            <person name="Kawai M."/>
            <person name="Futagami T."/>
            <person name="Toyoda A."/>
            <person name="Takaki Y."/>
            <person name="Nishi S."/>
            <person name="Hori S."/>
            <person name="Arai W."/>
            <person name="Tsubouchi T."/>
            <person name="Morono Y."/>
            <person name="Uchiyama I."/>
            <person name="Ito T."/>
            <person name="Fujiyama A."/>
            <person name="Inagaki F."/>
            <person name="Takami H."/>
        </authorList>
    </citation>
    <scope>NUCLEOTIDE SEQUENCE</scope>
    <source>
        <strain evidence="6">Expedition CK06-06</strain>
    </source>
</reference>
<dbReference type="InterPro" id="IPR004839">
    <property type="entry name" value="Aminotransferase_I/II_large"/>
</dbReference>
<dbReference type="PANTHER" id="PTHR42790">
    <property type="entry name" value="AMINOTRANSFERASE"/>
    <property type="match status" value="1"/>
</dbReference>
<organism evidence="6">
    <name type="scientific">marine sediment metagenome</name>
    <dbReference type="NCBI Taxonomy" id="412755"/>
    <lineage>
        <taxon>unclassified sequences</taxon>
        <taxon>metagenomes</taxon>
        <taxon>ecological metagenomes</taxon>
    </lineage>
</organism>
<keyword evidence="4" id="KW-0663">Pyridoxal phosphate</keyword>
<keyword evidence="3" id="KW-0808">Transferase</keyword>
<dbReference type="EMBL" id="BART01025006">
    <property type="protein sequence ID" value="GAG95590.1"/>
    <property type="molecule type" value="Genomic_DNA"/>
</dbReference>